<dbReference type="Gene3D" id="1.20.1250.20">
    <property type="entry name" value="MFS general substrate transporter like domains"/>
    <property type="match status" value="1"/>
</dbReference>
<dbReference type="SUPFAM" id="SSF103473">
    <property type="entry name" value="MFS general substrate transporter"/>
    <property type="match status" value="1"/>
</dbReference>
<dbReference type="OrthoDB" id="5590282at2759"/>
<evidence type="ECO:0000313" key="9">
    <source>
        <dbReference type="Proteomes" id="UP000597762"/>
    </source>
</evidence>
<proteinExistence type="inferred from homology"/>
<name>A0A812C176_ACAPH</name>
<comment type="similarity">
    <text evidence="5">Belongs to the cyclin family.</text>
</comment>
<reference evidence="8" key="1">
    <citation type="submission" date="2021-01" db="EMBL/GenBank/DDBJ databases">
        <authorList>
            <person name="Li R."/>
            <person name="Bekaert M."/>
        </authorList>
    </citation>
    <scope>NUCLEOTIDE SEQUENCE</scope>
    <source>
        <strain evidence="8">Farmed</strain>
    </source>
</reference>
<keyword evidence="1" id="KW-0132">Cell division</keyword>
<keyword evidence="3 5" id="KW-0195">Cyclin</keyword>
<dbReference type="EC" id="3.2.2.-" evidence="8"/>
<dbReference type="InterPro" id="IPR048258">
    <property type="entry name" value="Cyclins_cyclin-box"/>
</dbReference>
<dbReference type="PROSITE" id="PS00292">
    <property type="entry name" value="CYCLINS"/>
    <property type="match status" value="1"/>
</dbReference>
<keyword evidence="6" id="KW-0812">Transmembrane</keyword>
<dbReference type="InterPro" id="IPR039361">
    <property type="entry name" value="Cyclin"/>
</dbReference>
<dbReference type="Gene3D" id="1.10.472.10">
    <property type="entry name" value="Cyclin-like"/>
    <property type="match status" value="2"/>
</dbReference>
<feature type="transmembrane region" description="Helical" evidence="6">
    <location>
        <begin position="143"/>
        <end position="162"/>
    </location>
</feature>
<dbReference type="SMART" id="SM00385">
    <property type="entry name" value="CYCLIN"/>
    <property type="match status" value="1"/>
</dbReference>
<dbReference type="SUPFAM" id="SSF47954">
    <property type="entry name" value="Cyclin-like"/>
    <property type="match status" value="1"/>
</dbReference>
<keyword evidence="6" id="KW-1133">Transmembrane helix</keyword>
<comment type="caution">
    <text evidence="8">The sequence shown here is derived from an EMBL/GenBank/DDBJ whole genome shotgun (WGS) entry which is preliminary data.</text>
</comment>
<dbReference type="EMBL" id="CAHIKZ030001009">
    <property type="protein sequence ID" value="CAE1249090.1"/>
    <property type="molecule type" value="Genomic_DNA"/>
</dbReference>
<dbReference type="InterPro" id="IPR006671">
    <property type="entry name" value="Cyclin_N"/>
</dbReference>
<dbReference type="PANTHER" id="PTHR10177">
    <property type="entry name" value="CYCLINS"/>
    <property type="match status" value="1"/>
</dbReference>
<keyword evidence="6" id="KW-0472">Membrane</keyword>
<dbReference type="GO" id="GO:0051301">
    <property type="term" value="P:cell division"/>
    <property type="evidence" value="ECO:0007669"/>
    <property type="project" value="UniProtKB-KW"/>
</dbReference>
<feature type="domain" description="Cyclin-like" evidence="7">
    <location>
        <begin position="331"/>
        <end position="416"/>
    </location>
</feature>
<evidence type="ECO:0000313" key="8">
    <source>
        <dbReference type="EMBL" id="CAE1249090.1"/>
    </source>
</evidence>
<evidence type="ECO:0000256" key="5">
    <source>
        <dbReference type="RuleBase" id="RU000383"/>
    </source>
</evidence>
<dbReference type="Pfam" id="PF00134">
    <property type="entry name" value="Cyclin_N"/>
    <property type="match status" value="1"/>
</dbReference>
<dbReference type="InterPro" id="IPR036259">
    <property type="entry name" value="MFS_trans_sf"/>
</dbReference>
<dbReference type="Pfam" id="PF07690">
    <property type="entry name" value="MFS_1"/>
    <property type="match status" value="1"/>
</dbReference>
<keyword evidence="4" id="KW-0131">Cell cycle</keyword>
<dbReference type="InterPro" id="IPR036915">
    <property type="entry name" value="Cyclin-like_sf"/>
</dbReference>
<keyword evidence="8" id="KW-0378">Hydrolase</keyword>
<protein>
    <submittedName>
        <fullName evidence="8">UDG2</fullName>
        <ecNumber evidence="8">3.2.2.-</ecNumber>
    </submittedName>
</protein>
<dbReference type="GO" id="GO:0022857">
    <property type="term" value="F:transmembrane transporter activity"/>
    <property type="evidence" value="ECO:0007669"/>
    <property type="project" value="InterPro"/>
</dbReference>
<organism evidence="8 9">
    <name type="scientific">Acanthosepion pharaonis</name>
    <name type="common">Pharaoh cuttlefish</name>
    <name type="synonym">Sepia pharaonis</name>
    <dbReference type="NCBI Taxonomy" id="158019"/>
    <lineage>
        <taxon>Eukaryota</taxon>
        <taxon>Metazoa</taxon>
        <taxon>Spiralia</taxon>
        <taxon>Lophotrochozoa</taxon>
        <taxon>Mollusca</taxon>
        <taxon>Cephalopoda</taxon>
        <taxon>Coleoidea</taxon>
        <taxon>Decapodiformes</taxon>
        <taxon>Sepiida</taxon>
        <taxon>Sepiina</taxon>
        <taxon>Sepiidae</taxon>
        <taxon>Acanthosepion</taxon>
    </lineage>
</organism>
<evidence type="ECO:0000256" key="4">
    <source>
        <dbReference type="ARBA" id="ARBA00023306"/>
    </source>
</evidence>
<accession>A0A812C176</accession>
<feature type="transmembrane region" description="Helical" evidence="6">
    <location>
        <begin position="21"/>
        <end position="43"/>
    </location>
</feature>
<dbReference type="Proteomes" id="UP000597762">
    <property type="component" value="Unassembled WGS sequence"/>
</dbReference>
<evidence type="ECO:0000256" key="2">
    <source>
        <dbReference type="ARBA" id="ARBA00022776"/>
    </source>
</evidence>
<keyword evidence="2" id="KW-0498">Mitosis</keyword>
<gene>
    <name evidence="8" type="ORF">SPHA_26423</name>
</gene>
<evidence type="ECO:0000256" key="3">
    <source>
        <dbReference type="ARBA" id="ARBA00023127"/>
    </source>
</evidence>
<dbReference type="InterPro" id="IPR013763">
    <property type="entry name" value="Cyclin-like_dom"/>
</dbReference>
<feature type="transmembrane region" description="Helical" evidence="6">
    <location>
        <begin position="77"/>
        <end position="98"/>
    </location>
</feature>
<keyword evidence="9" id="KW-1185">Reference proteome</keyword>
<feature type="transmembrane region" description="Helical" evidence="6">
    <location>
        <begin position="168"/>
        <end position="189"/>
    </location>
</feature>
<dbReference type="GO" id="GO:0016798">
    <property type="term" value="F:hydrolase activity, acting on glycosyl bonds"/>
    <property type="evidence" value="ECO:0007669"/>
    <property type="project" value="UniProtKB-KW"/>
</dbReference>
<keyword evidence="8" id="KW-0326">Glycosidase</keyword>
<evidence type="ECO:0000256" key="1">
    <source>
        <dbReference type="ARBA" id="ARBA00022618"/>
    </source>
</evidence>
<evidence type="ECO:0000256" key="6">
    <source>
        <dbReference type="SAM" id="Phobius"/>
    </source>
</evidence>
<evidence type="ECO:0000259" key="7">
    <source>
        <dbReference type="SMART" id="SM00385"/>
    </source>
</evidence>
<dbReference type="AlphaFoldDB" id="A0A812C176"/>
<dbReference type="InterPro" id="IPR011701">
    <property type="entry name" value="MFS"/>
</dbReference>
<sequence>MGSPFGIMIFPLIITELIEYFGWRGALMILSGICLNSFVFSLLMTPPESTVKIHKTVAEEKKESTWFDFNIFRSKNYIIYLVVLCIISGSITSALITLPDVIKTRGFTLKNAAFFLSVESMADIAGRIIYCQLSCFQRLTSKMLFFAASILFSVSLIIFPNLSDSISLYSGTCFIGITAGMILSVYNLVVLDIIGPEKYATAMGFAESMCGIGNIILGAVIGSVGEASHSFDSIEGEDNRAFAEDPKMKKNDDRNVEEIQHLKQADIFRLFITIQNHRPQESRNFSDVYGFEEYRDDIFRYKLKTEEMHLPFQCLKNQPQIHELLRAILIRWLTEIHHRMNLCQETLFLTVNILDRFLARMVIIPESLQMIGLTSLLIASKYEEMSPPDMNELLTCVDMRKIHRSMMKRLECIILKALSFSLSHPSALYFIEYYAAICMEMSDSVHIGKLKKSVALSRLILEVSLQDYHLCQFKPSLLSLCTWLLSISENGYRETHNFFIPKEHCEKVVFDNCFSKVQQHMSNLRCQYPNIDSLCNSYN</sequence>
<dbReference type="FunFam" id="1.10.472.10:FF:000001">
    <property type="entry name" value="G2/mitotic-specific cyclin"/>
    <property type="match status" value="1"/>
</dbReference>